<gene>
    <name evidence="2" type="ORF">TW71_00860</name>
</gene>
<dbReference type="AlphaFoldDB" id="A0A837GBS5"/>
<sequence>MSKAILIIDLINDIVHPDGKIPSCAQLASEMETITNTNHALNYARKNNWLVVHIKVGFDTNYSAQPKSSPIFGKADQYQALQLGSFGTEFHSDIDVRENESIIVKPRISAFYNTSLEATLRANHVTQLYLAGVSTEWAIQSTAREGHDRDYKITILGDCCAASSKEAHSTSLAILSRIADIVTASNLSTEEL</sequence>
<dbReference type="InterPro" id="IPR000868">
    <property type="entry name" value="Isochorismatase-like_dom"/>
</dbReference>
<protein>
    <submittedName>
        <fullName evidence="2">Isochorismatase</fullName>
    </submittedName>
</protein>
<organism evidence="2">
    <name type="scientific">Vibrio coralliilyticus</name>
    <dbReference type="NCBI Taxonomy" id="190893"/>
    <lineage>
        <taxon>Bacteria</taxon>
        <taxon>Pseudomonadati</taxon>
        <taxon>Pseudomonadota</taxon>
        <taxon>Gammaproteobacteria</taxon>
        <taxon>Vibrionales</taxon>
        <taxon>Vibrionaceae</taxon>
        <taxon>Vibrio</taxon>
    </lineage>
</organism>
<dbReference type="SUPFAM" id="SSF52499">
    <property type="entry name" value="Isochorismatase-like hydrolases"/>
    <property type="match status" value="1"/>
</dbReference>
<dbReference type="InterPro" id="IPR050272">
    <property type="entry name" value="Isochorismatase-like_hydrls"/>
</dbReference>
<dbReference type="CDD" id="cd00431">
    <property type="entry name" value="cysteine_hydrolases"/>
    <property type="match status" value="1"/>
</dbReference>
<dbReference type="GO" id="GO:0016787">
    <property type="term" value="F:hydrolase activity"/>
    <property type="evidence" value="ECO:0007669"/>
    <property type="project" value="UniProtKB-KW"/>
</dbReference>
<keyword evidence="1" id="KW-0378">Hydrolase</keyword>
<proteinExistence type="predicted"/>
<dbReference type="Pfam" id="PF00857">
    <property type="entry name" value="Isochorismatase"/>
    <property type="match status" value="1"/>
</dbReference>
<dbReference type="PANTHER" id="PTHR43540:SF1">
    <property type="entry name" value="ISOCHORISMATASE HYDROLASE"/>
    <property type="match status" value="1"/>
</dbReference>
<name>A0A837GBS5_9VIBR</name>
<dbReference type="Gene3D" id="3.40.50.850">
    <property type="entry name" value="Isochorismatase-like"/>
    <property type="match status" value="1"/>
</dbReference>
<dbReference type="EMBL" id="JXXR01000001">
    <property type="protein sequence ID" value="KJY77615.1"/>
    <property type="molecule type" value="Genomic_DNA"/>
</dbReference>
<dbReference type="PANTHER" id="PTHR43540">
    <property type="entry name" value="PEROXYUREIDOACRYLATE/UREIDOACRYLATE AMIDOHYDROLASE-RELATED"/>
    <property type="match status" value="1"/>
</dbReference>
<evidence type="ECO:0000313" key="2">
    <source>
        <dbReference type="EMBL" id="KJY77615.1"/>
    </source>
</evidence>
<dbReference type="InterPro" id="IPR036380">
    <property type="entry name" value="Isochorismatase-like_sf"/>
</dbReference>
<dbReference type="RefSeq" id="WP_045984661.1">
    <property type="nucleotide sequence ID" value="NZ_CP063051.1"/>
</dbReference>
<reference evidence="2" key="1">
    <citation type="journal article" date="2015" name="BMC Genomics">
        <title>Genome mining reveals unlocked bioactive potential of marine Gram-negative bacteria.</title>
        <authorList>
            <person name="Machado H."/>
            <person name="Sonnenschein E.C."/>
            <person name="Melchiorsen J."/>
            <person name="Gram L."/>
        </authorList>
    </citation>
    <scope>NUCLEOTIDE SEQUENCE</scope>
    <source>
        <strain evidence="2">S2052</strain>
    </source>
</reference>
<evidence type="ECO:0000256" key="1">
    <source>
        <dbReference type="ARBA" id="ARBA00022801"/>
    </source>
</evidence>
<comment type="caution">
    <text evidence="2">The sequence shown here is derived from an EMBL/GenBank/DDBJ whole genome shotgun (WGS) entry which is preliminary data.</text>
</comment>
<accession>A0A837GBS5</accession>